<evidence type="ECO:0000313" key="2">
    <source>
        <dbReference type="EnsemblProtists" id="EOD10035"/>
    </source>
</evidence>
<name>A0A0D3IFK0_EMIH1</name>
<keyword evidence="1" id="KW-0732">Signal</keyword>
<dbReference type="Gene3D" id="3.40.830.10">
    <property type="entry name" value="LigB-like"/>
    <property type="match status" value="1"/>
</dbReference>
<dbReference type="GeneID" id="17256223"/>
<feature type="chain" id="PRO_5044291053" description="Opine dehydrogenase domain-containing protein" evidence="1">
    <location>
        <begin position="25"/>
        <end position="156"/>
    </location>
</feature>
<feature type="signal peptide" evidence="1">
    <location>
        <begin position="1"/>
        <end position="24"/>
    </location>
</feature>
<evidence type="ECO:0000256" key="1">
    <source>
        <dbReference type="SAM" id="SignalP"/>
    </source>
</evidence>
<evidence type="ECO:0000313" key="3">
    <source>
        <dbReference type="Proteomes" id="UP000013827"/>
    </source>
</evidence>
<proteinExistence type="predicted"/>
<evidence type="ECO:0008006" key="4">
    <source>
        <dbReference type="Google" id="ProtNLM"/>
    </source>
</evidence>
<accession>A0A0D3IFK0</accession>
<reference evidence="2" key="2">
    <citation type="submission" date="2024-10" db="UniProtKB">
        <authorList>
            <consortium name="EnsemblProtists"/>
        </authorList>
    </citation>
    <scope>IDENTIFICATION</scope>
</reference>
<protein>
    <recommendedName>
        <fullName evidence="4">Opine dehydrogenase domain-containing protein</fullName>
    </recommendedName>
</protein>
<dbReference type="EnsemblProtists" id="EOD10035">
    <property type="protein sequence ID" value="EOD10035"/>
    <property type="gene ID" value="EMIHUDRAFT_216184"/>
</dbReference>
<dbReference type="PaxDb" id="2903-EOD10035"/>
<organism evidence="2 3">
    <name type="scientific">Emiliania huxleyi (strain CCMP1516)</name>
    <dbReference type="NCBI Taxonomy" id="280463"/>
    <lineage>
        <taxon>Eukaryota</taxon>
        <taxon>Haptista</taxon>
        <taxon>Haptophyta</taxon>
        <taxon>Prymnesiophyceae</taxon>
        <taxon>Isochrysidales</taxon>
        <taxon>Noelaerhabdaceae</taxon>
        <taxon>Emiliania</taxon>
    </lineage>
</organism>
<reference evidence="3" key="1">
    <citation type="journal article" date="2013" name="Nature">
        <title>Pan genome of the phytoplankton Emiliania underpins its global distribution.</title>
        <authorList>
            <person name="Read B.A."/>
            <person name="Kegel J."/>
            <person name="Klute M.J."/>
            <person name="Kuo A."/>
            <person name="Lefebvre S.C."/>
            <person name="Maumus F."/>
            <person name="Mayer C."/>
            <person name="Miller J."/>
            <person name="Monier A."/>
            <person name="Salamov A."/>
            <person name="Young J."/>
            <person name="Aguilar M."/>
            <person name="Claverie J.M."/>
            <person name="Frickenhaus S."/>
            <person name="Gonzalez K."/>
            <person name="Herman E.K."/>
            <person name="Lin Y.C."/>
            <person name="Napier J."/>
            <person name="Ogata H."/>
            <person name="Sarno A.F."/>
            <person name="Shmutz J."/>
            <person name="Schroeder D."/>
            <person name="de Vargas C."/>
            <person name="Verret F."/>
            <person name="von Dassow P."/>
            <person name="Valentin K."/>
            <person name="Van de Peer Y."/>
            <person name="Wheeler G."/>
            <person name="Dacks J.B."/>
            <person name="Delwiche C.F."/>
            <person name="Dyhrman S.T."/>
            <person name="Glockner G."/>
            <person name="John U."/>
            <person name="Richards T."/>
            <person name="Worden A.Z."/>
            <person name="Zhang X."/>
            <person name="Grigoriev I.V."/>
            <person name="Allen A.E."/>
            <person name="Bidle K."/>
            <person name="Borodovsky M."/>
            <person name="Bowler C."/>
            <person name="Brownlee C."/>
            <person name="Cock J.M."/>
            <person name="Elias M."/>
            <person name="Gladyshev V.N."/>
            <person name="Groth M."/>
            <person name="Guda C."/>
            <person name="Hadaegh A."/>
            <person name="Iglesias-Rodriguez M.D."/>
            <person name="Jenkins J."/>
            <person name="Jones B.M."/>
            <person name="Lawson T."/>
            <person name="Leese F."/>
            <person name="Lindquist E."/>
            <person name="Lobanov A."/>
            <person name="Lomsadze A."/>
            <person name="Malik S.B."/>
            <person name="Marsh M.E."/>
            <person name="Mackinder L."/>
            <person name="Mock T."/>
            <person name="Mueller-Roeber B."/>
            <person name="Pagarete A."/>
            <person name="Parker M."/>
            <person name="Probert I."/>
            <person name="Quesneville H."/>
            <person name="Raines C."/>
            <person name="Rensing S.A."/>
            <person name="Riano-Pachon D.M."/>
            <person name="Richier S."/>
            <person name="Rokitta S."/>
            <person name="Shiraiwa Y."/>
            <person name="Soanes D.M."/>
            <person name="van der Giezen M."/>
            <person name="Wahlund T.M."/>
            <person name="Williams B."/>
            <person name="Wilson W."/>
            <person name="Wolfe G."/>
            <person name="Wurch L.L."/>
        </authorList>
    </citation>
    <scope>NUCLEOTIDE SEQUENCE</scope>
</reference>
<sequence length="156" mass="16541">MLFEELPSAVLLLVPVSNLCSLLAGRLLADAAPDAIVLTTPHGLQTSWDVGIYQNAALQGVATIMDVLSARHNVTLQRGWNGVLPMPLHWGEVLALSYVANASAAHRLPPLVTLGLPLSRYNLSSAVATGFLQLGRDLGRLLEASSKRATSPASRL</sequence>
<dbReference type="KEGG" id="ehx:EMIHUDRAFT_216184"/>
<dbReference type="Proteomes" id="UP000013827">
    <property type="component" value="Unassembled WGS sequence"/>
</dbReference>
<keyword evidence="3" id="KW-1185">Reference proteome</keyword>
<dbReference type="AlphaFoldDB" id="A0A0D3IFK0"/>
<dbReference type="HOGENOM" id="CLU_1690007_0_0_1"/>
<dbReference type="RefSeq" id="XP_005762464.1">
    <property type="nucleotide sequence ID" value="XM_005762407.1"/>
</dbReference>